<organism evidence="2 3">
    <name type="scientific">Allacma fusca</name>
    <dbReference type="NCBI Taxonomy" id="39272"/>
    <lineage>
        <taxon>Eukaryota</taxon>
        <taxon>Metazoa</taxon>
        <taxon>Ecdysozoa</taxon>
        <taxon>Arthropoda</taxon>
        <taxon>Hexapoda</taxon>
        <taxon>Collembola</taxon>
        <taxon>Symphypleona</taxon>
        <taxon>Sminthuridae</taxon>
        <taxon>Allacma</taxon>
    </lineage>
</organism>
<sequence length="547" mass="62257">MENNHTDLCASLTDQDEINKAVADYDSTMDKMWELRAALNRIQEYKQEQKQNEEKAENERKAKEDKADQEKIRKEKMEMEERLEKERIAKGYVPPNNNTPRAAASKPKLPQLTLPIFDGKYEDWLPFRDRFNQAVHSRTDLSNSEKFTYLLSSLTRRPAEVVKAISLNDSNYAIAHDRMTKLFEHSQEIAFKLADNIIELPRITTRTSDSIISMRNTVSNALASITSLNSNINLGELLVIRHPIRKMDQVTLERFHQSLDDTDIPPLQKLWDFLDKEMRVLDASNPGASNPTNSYPKPNGSTRTYQTHSKPETFTRKCLICNIDHPHFKCPKLAEASEGDRKKIVEKAKLCTNCLGTGHIWKECKSTRNCKTCNQKHHSLLHGNYSKATTKPTTLTTHTVNDTSVSIKLKPTAIVNLTNQAGQGVSCRTLIDNCSDACFIQESLVRELGLPKQKLAQKQVFEALQNHTVSTATDFVTLEITSRYHSQVQFIVKAFIIQRIGRSYPQRELDATSWSHIPYCALTFTSMSSATESSEGSQGNQWHKNQV</sequence>
<evidence type="ECO:0008006" key="4">
    <source>
        <dbReference type="Google" id="ProtNLM"/>
    </source>
</evidence>
<name>A0A8J2P5M1_9HEXA</name>
<accession>A0A8J2P5M1</accession>
<comment type="caution">
    <text evidence="2">The sequence shown here is derived from an EMBL/GenBank/DDBJ whole genome shotgun (WGS) entry which is preliminary data.</text>
</comment>
<dbReference type="CDD" id="cd00303">
    <property type="entry name" value="retropepsin_like"/>
    <property type="match status" value="1"/>
</dbReference>
<protein>
    <recommendedName>
        <fullName evidence="4">Gag-pol polyprotein</fullName>
    </recommendedName>
</protein>
<dbReference type="PANTHER" id="PTHR47331">
    <property type="entry name" value="PHD-TYPE DOMAIN-CONTAINING PROTEIN"/>
    <property type="match status" value="1"/>
</dbReference>
<evidence type="ECO:0000313" key="2">
    <source>
        <dbReference type="EMBL" id="CAG7725270.1"/>
    </source>
</evidence>
<dbReference type="Pfam" id="PF03564">
    <property type="entry name" value="DUF1759"/>
    <property type="match status" value="1"/>
</dbReference>
<gene>
    <name evidence="2" type="ORF">AFUS01_LOCUS14236</name>
</gene>
<feature type="region of interest" description="Disordered" evidence="1">
    <location>
        <begin position="46"/>
        <end position="75"/>
    </location>
</feature>
<dbReference type="AlphaFoldDB" id="A0A8J2P5M1"/>
<dbReference type="PANTHER" id="PTHR47331:SF5">
    <property type="entry name" value="RIBONUCLEASE H"/>
    <property type="match status" value="1"/>
</dbReference>
<dbReference type="Proteomes" id="UP000708208">
    <property type="component" value="Unassembled WGS sequence"/>
</dbReference>
<dbReference type="InterPro" id="IPR005312">
    <property type="entry name" value="DUF1759"/>
</dbReference>
<dbReference type="CDD" id="cd22249">
    <property type="entry name" value="UDM1_RNF168_RNF169-like"/>
    <property type="match status" value="1"/>
</dbReference>
<keyword evidence="3" id="KW-1185">Reference proteome</keyword>
<dbReference type="EMBL" id="CAJVCH010119566">
    <property type="protein sequence ID" value="CAG7725270.1"/>
    <property type="molecule type" value="Genomic_DNA"/>
</dbReference>
<evidence type="ECO:0000256" key="1">
    <source>
        <dbReference type="SAM" id="MobiDB-lite"/>
    </source>
</evidence>
<evidence type="ECO:0000313" key="3">
    <source>
        <dbReference type="Proteomes" id="UP000708208"/>
    </source>
</evidence>
<proteinExistence type="predicted"/>
<feature type="region of interest" description="Disordered" evidence="1">
    <location>
        <begin position="283"/>
        <end position="308"/>
    </location>
</feature>
<feature type="compositionally biased region" description="Polar residues" evidence="1">
    <location>
        <begin position="286"/>
        <end position="308"/>
    </location>
</feature>
<reference evidence="2" key="1">
    <citation type="submission" date="2021-06" db="EMBL/GenBank/DDBJ databases">
        <authorList>
            <person name="Hodson N. C."/>
            <person name="Mongue J. A."/>
            <person name="Jaron S. K."/>
        </authorList>
    </citation>
    <scope>NUCLEOTIDE SEQUENCE</scope>
</reference>
<dbReference type="OrthoDB" id="7444419at2759"/>